<proteinExistence type="predicted"/>
<evidence type="ECO:0000313" key="1">
    <source>
        <dbReference type="EMBL" id="KAH3785084.1"/>
    </source>
</evidence>
<gene>
    <name evidence="1" type="ORF">DPMN_163168</name>
</gene>
<protein>
    <submittedName>
        <fullName evidence="1">Uncharacterized protein</fullName>
    </submittedName>
</protein>
<reference evidence="1" key="1">
    <citation type="journal article" date="2019" name="bioRxiv">
        <title>The Genome of the Zebra Mussel, Dreissena polymorpha: A Resource for Invasive Species Research.</title>
        <authorList>
            <person name="McCartney M.A."/>
            <person name="Auch B."/>
            <person name="Kono T."/>
            <person name="Mallez S."/>
            <person name="Zhang Y."/>
            <person name="Obille A."/>
            <person name="Becker A."/>
            <person name="Abrahante J.E."/>
            <person name="Garbe J."/>
            <person name="Badalamenti J.P."/>
            <person name="Herman A."/>
            <person name="Mangelson H."/>
            <person name="Liachko I."/>
            <person name="Sullivan S."/>
            <person name="Sone E.D."/>
            <person name="Koren S."/>
            <person name="Silverstein K.A.T."/>
            <person name="Beckman K.B."/>
            <person name="Gohl D.M."/>
        </authorList>
    </citation>
    <scope>NUCLEOTIDE SEQUENCE</scope>
    <source>
        <strain evidence="1">Duluth1</strain>
        <tissue evidence="1">Whole animal</tissue>
    </source>
</reference>
<accession>A0A9D4ESP9</accession>
<dbReference type="EMBL" id="JAIWYP010000008">
    <property type="protein sequence ID" value="KAH3785084.1"/>
    <property type="molecule type" value="Genomic_DNA"/>
</dbReference>
<reference evidence="1" key="2">
    <citation type="submission" date="2020-11" db="EMBL/GenBank/DDBJ databases">
        <authorList>
            <person name="McCartney M.A."/>
            <person name="Auch B."/>
            <person name="Kono T."/>
            <person name="Mallez S."/>
            <person name="Becker A."/>
            <person name="Gohl D.M."/>
            <person name="Silverstein K.A.T."/>
            <person name="Koren S."/>
            <person name="Bechman K.B."/>
            <person name="Herman A."/>
            <person name="Abrahante J.E."/>
            <person name="Garbe J."/>
        </authorList>
    </citation>
    <scope>NUCLEOTIDE SEQUENCE</scope>
    <source>
        <strain evidence="1">Duluth1</strain>
        <tissue evidence="1">Whole animal</tissue>
    </source>
</reference>
<keyword evidence="2" id="KW-1185">Reference proteome</keyword>
<evidence type="ECO:0000313" key="2">
    <source>
        <dbReference type="Proteomes" id="UP000828390"/>
    </source>
</evidence>
<dbReference type="Proteomes" id="UP000828390">
    <property type="component" value="Unassembled WGS sequence"/>
</dbReference>
<comment type="caution">
    <text evidence="1">The sequence shown here is derived from an EMBL/GenBank/DDBJ whole genome shotgun (WGS) entry which is preliminary data.</text>
</comment>
<sequence>MDDKPTLRSLNDLPFIKINGSCWIECERLSTFLQNSRGENEPNVNYSNILRDLRSYKAGISEFKGKKIVSASSVLKYLIKLSDKYSVCETVLSELTDIVFNFQQKENRNIFNVVDLYKEIAKYDLWCEDLLLNVNIKHSYTLYTDYKSHFNELEWKKICYFEYHFGRGRKTILQYEEELQEKCVFLQSLKISKNTAEVSQQKCEQTIQTNNLRKSAADAIHGQNCVHNDVTHSYIQLDKTLNACLEQYLSGKGKCVCISCNNSCVHQGDVHVVVELKTCSNETFSEIAHLLSIELQGKHNLISTTFVFVKDGTLDSYRCKYCDEGNSHRFQLQRDLNSKTQEFVIGGATVTELQYNDPELLQEVSHLQMCAECFSSIFHHSADALDWRSFDVVTEWLHHVPIEIQLFFSTWFVNKRSIKKSRTPSEYLQTKTTKLYALFDAGLSLLNRNYHGVIQQLNSEELLINYHSLTTVFDITSSFGCTYSLKTAERWLKMASDPNVSHFETFINRYPLTYQTHFEAKARTHNASLQDCYLVFFMDNLVRLTTHEDPDPGMNRTSQVCTLPLTFKGLPRNNIVTESWHSEMCEDLSSECKCMDSIHLSIDDYKLLVECSPAESLAWQMFSRQLTWGLVKRSSTDGVLPQFLSEGKHTKEMEEDDEIMIIADESTSNCNETDDDLVSVLNLGTEFENTMNLNVTINEQQFVEDIHESNQSENLHSTILEDSSHSNELETQTGDVVKGNEYLLTEFKVPPLICRHPIPATGRDDSISNVKLVLDNTLQNLDRDKARKDRILFAPDHKISQNVIKLMKENEKYQQFLPEFPALHLRKSKITNLFAAYEKAGLSHMLQFMKDSEEETDWHKLITLKNIETATKNITRVSIALHLALFSKFRTCLDPLHRNELDRDIQELSVGMLSKKWEDKFNNFCSKRCDTNATFALHLDITNHCDEIVGIAAAERIGGESGYNLLLASVKKSLPFAFLNGSSSYAAFCVDLLHQHYKAGHFHQKMKMCLFSTPHKDGTVNVALDTQREMDHKDVMKAFRPRSTVETVVPRMTVVDHFTHVIKVRSRLMKHSEDEDNNMNSIEASLEVTETTENSTLQFKVNRKDWKHSLPLVKMLDRQNAFSLEENLIPQNIYDTKEKVLPCEILDSNSYAVGQFLIRKYAASNKLFGLETSDIPSKECIDGPSVLVKKALGKSTTLRRISNTQNSTKNMNEVERAEKKRKAKVQKQSKVYNCLSSSMNTCQSFINPDGSKATVSKAPGIKKALQTAIQHLKPPESVLNETKYILEGLDEIPIDMKASVTHATIEFAGIKFRSKATSGQEYIMHIENGILKKTYETFQNIGTIVVCEEKYSFTPDDFKCATRVNRKKKMETQSIAHLKSGEEIINDRKMSKSAVISTTEGKKLISNYLAKNLSKLNIRKPMTIIVDSEMVFECYNQCDDIDSCVHKKYTLPVAAHFNRAGFVQQEVLEEVHQTKGEAEMAQVDWLSTLEPKLKEGSAVLSVVSSGDIDSVVIHMMILSLRWPRKDDGTFKTPVYVLLQKVKPDIYKITDLIQYLEQTLGFKYAAVYIATVCLLGGNDFIPKLQDKTHEKWMSIFLNDKGLLERLVHIQETVGFPTIMTIDEGVYVTALKRLYTSKGLHSLDLSFEEVRQLSIKVPGKKEEPHTLDATIFSCAIPYQTYRLSA</sequence>
<organism evidence="1 2">
    <name type="scientific">Dreissena polymorpha</name>
    <name type="common">Zebra mussel</name>
    <name type="synonym">Mytilus polymorpha</name>
    <dbReference type="NCBI Taxonomy" id="45954"/>
    <lineage>
        <taxon>Eukaryota</taxon>
        <taxon>Metazoa</taxon>
        <taxon>Spiralia</taxon>
        <taxon>Lophotrochozoa</taxon>
        <taxon>Mollusca</taxon>
        <taxon>Bivalvia</taxon>
        <taxon>Autobranchia</taxon>
        <taxon>Heteroconchia</taxon>
        <taxon>Euheterodonta</taxon>
        <taxon>Imparidentia</taxon>
        <taxon>Neoheterodontei</taxon>
        <taxon>Myida</taxon>
        <taxon>Dreissenoidea</taxon>
        <taxon>Dreissenidae</taxon>
        <taxon>Dreissena</taxon>
    </lineage>
</organism>
<name>A0A9D4ESP9_DREPO</name>